<accession>A0ACD1E2W9</accession>
<organism evidence="1 2">
    <name type="scientific">Curtobacterium aetherium</name>
    <dbReference type="NCBI Taxonomy" id="2841594"/>
    <lineage>
        <taxon>Bacteria</taxon>
        <taxon>Bacillati</taxon>
        <taxon>Actinomycetota</taxon>
        <taxon>Actinomycetes</taxon>
        <taxon>Micrococcales</taxon>
        <taxon>Microbacteriaceae</taxon>
        <taxon>Curtobacterium</taxon>
    </lineage>
</organism>
<keyword evidence="2" id="KW-1185">Reference proteome</keyword>
<reference evidence="1" key="1">
    <citation type="submission" date="2021-06" db="EMBL/GenBank/DDBJ databases">
        <authorList>
            <person name="Ellington A.J."/>
            <person name="Bryan N.C."/>
            <person name="Christner B.C."/>
            <person name="Reisch C.R."/>
        </authorList>
    </citation>
    <scope>NUCLEOTIDE SEQUENCE</scope>
    <source>
        <strain evidence="1">L6-1</strain>
    </source>
</reference>
<protein>
    <submittedName>
        <fullName evidence="1">YdeI/OmpD-associated family protein</fullName>
    </submittedName>
</protein>
<dbReference type="Proteomes" id="UP000681794">
    <property type="component" value="Chromosome"/>
</dbReference>
<gene>
    <name evidence="1" type="ORF">KM842_12320</name>
</gene>
<sequence length="195" mass="21503">MVERSAPEQLIVPNAAAWRAWLDERESASDGVWLVLAKKGTQSPTSLTYTQALDEALCSGWIDGRKSAVDQATFRQHFTPRRARSMWSQRNIALVTALLDSGRMRDRGLAEIERAQADGRWERAYAGASSIECPDDLVQALSASPRADAAFRALTKSARYPILLDVTTAMTATTRAARISRHVARLADSPDNRFG</sequence>
<proteinExistence type="predicted"/>
<dbReference type="EMBL" id="CP076544">
    <property type="protein sequence ID" value="QWS33031.1"/>
    <property type="molecule type" value="Genomic_DNA"/>
</dbReference>
<evidence type="ECO:0000313" key="2">
    <source>
        <dbReference type="Proteomes" id="UP000681794"/>
    </source>
</evidence>
<evidence type="ECO:0000313" key="1">
    <source>
        <dbReference type="EMBL" id="QWS33031.1"/>
    </source>
</evidence>
<name>A0ACD1E2W9_9MICO</name>